<protein>
    <submittedName>
        <fullName evidence="10">ABC transporter ATP-binding protein</fullName>
    </submittedName>
</protein>
<gene>
    <name evidence="10" type="ORF">QIS96_05595</name>
</gene>
<keyword evidence="8" id="KW-0472">Membrane</keyword>
<evidence type="ECO:0000256" key="4">
    <source>
        <dbReference type="ARBA" id="ARBA00022475"/>
    </source>
</evidence>
<keyword evidence="6 10" id="KW-0067">ATP-binding</keyword>
<dbReference type="NCBIfam" id="NF010167">
    <property type="entry name" value="PRK13648.1"/>
    <property type="match status" value="2"/>
</dbReference>
<feature type="domain" description="ABC transporter" evidence="9">
    <location>
        <begin position="310"/>
        <end position="542"/>
    </location>
</feature>
<keyword evidence="11" id="KW-1185">Reference proteome</keyword>
<dbReference type="PROSITE" id="PS00211">
    <property type="entry name" value="ABC_TRANSPORTER_1"/>
    <property type="match status" value="1"/>
</dbReference>
<dbReference type="InterPro" id="IPR050095">
    <property type="entry name" value="ECF_ABC_transporter_ATP-bd"/>
</dbReference>
<dbReference type="Pfam" id="PF00005">
    <property type="entry name" value="ABC_tran"/>
    <property type="match status" value="2"/>
</dbReference>
<comment type="subcellular location">
    <subcellularLocation>
        <location evidence="1">Cell membrane</location>
        <topology evidence="1">Peripheral membrane protein</topology>
    </subcellularLocation>
</comment>
<dbReference type="InterPro" id="IPR027417">
    <property type="entry name" value="P-loop_NTPase"/>
</dbReference>
<evidence type="ECO:0000256" key="7">
    <source>
        <dbReference type="ARBA" id="ARBA00022967"/>
    </source>
</evidence>
<evidence type="ECO:0000256" key="1">
    <source>
        <dbReference type="ARBA" id="ARBA00004202"/>
    </source>
</evidence>
<sequence length="574" mass="60772">MTNDALVRIDSAFFAYPSEPDQIVLRDVSLTLEEGSFTGLIGPSGAGKTTLCRLLAGFVPHHFDGPFAGTAAIDGHDLSTATIGDLAASVGYVFESPHDQLTGANTTVFDEAAYALENLGIPAEEIRGRVRECLETVGIGHLADRHPQALSGGQCQRLALASVLAMRPKILVLDEPTSQLDPLGAEEVVQVIARMHDRGFTVVLCSQDIASYAPHADRLLLMEEGRITADGDPRSVLRHAAEREAPVAIPEPVRIGLELRRRGAVADTVPVPLSVVEAAVELSPLIGDLTPAPAKEDEPVASGAAGTVTVRAERIAHVYDGGVRALDGLEVTLDRGCVCLLGQNGSGKSTLAKHLNGLLKPTEGQVLIDDLDTRAHRVAQLAQQVGLAFQNPDDQLFKRTVEEEVAFGAKNLGHPADRVRRLVDDALTRLDLQQLRHRNPSELSLAARKRVAVASVVAMDTPVLVLDEPTGAQDAPGNALLGRLVDELTAEGKLVIAITHDVEFARLHATRIVVLAQGTVLLDGTPSEVFAQPGTLSTTFVLPPAVARIAAAAGIPQPPLATEQLLGRVLPTVP</sequence>
<dbReference type="GO" id="GO:0005524">
    <property type="term" value="F:ATP binding"/>
    <property type="evidence" value="ECO:0007669"/>
    <property type="project" value="UniProtKB-KW"/>
</dbReference>
<dbReference type="PANTHER" id="PTHR43553:SF27">
    <property type="entry name" value="ENERGY-COUPLING FACTOR TRANSPORTER ATP-BINDING PROTEIN ECFA2"/>
    <property type="match status" value="1"/>
</dbReference>
<comment type="caution">
    <text evidence="10">The sequence shown here is derived from an EMBL/GenBank/DDBJ whole genome shotgun (WGS) entry which is preliminary data.</text>
</comment>
<dbReference type="InterPro" id="IPR015856">
    <property type="entry name" value="ABC_transpr_CbiO/EcfA_su"/>
</dbReference>
<dbReference type="PANTHER" id="PTHR43553">
    <property type="entry name" value="HEAVY METAL TRANSPORTER"/>
    <property type="match status" value="1"/>
</dbReference>
<evidence type="ECO:0000256" key="6">
    <source>
        <dbReference type="ARBA" id="ARBA00022840"/>
    </source>
</evidence>
<dbReference type="InterPro" id="IPR003593">
    <property type="entry name" value="AAA+_ATPase"/>
</dbReference>
<comment type="similarity">
    <text evidence="2">Belongs to the ABC transporter superfamily.</text>
</comment>
<dbReference type="EMBL" id="JASCIQ010000004">
    <property type="protein sequence ID" value="MDI3403297.1"/>
    <property type="molecule type" value="Genomic_DNA"/>
</dbReference>
<evidence type="ECO:0000256" key="8">
    <source>
        <dbReference type="ARBA" id="ARBA00023136"/>
    </source>
</evidence>
<dbReference type="CDD" id="cd03225">
    <property type="entry name" value="ABC_cobalt_CbiO_domain1"/>
    <property type="match status" value="2"/>
</dbReference>
<keyword evidence="3" id="KW-0813">Transport</keyword>
<keyword evidence="7" id="KW-1278">Translocase</keyword>
<dbReference type="SMART" id="SM00382">
    <property type="entry name" value="AAA"/>
    <property type="match status" value="2"/>
</dbReference>
<dbReference type="RefSeq" id="WP_282541243.1">
    <property type="nucleotide sequence ID" value="NZ_JASCIQ010000004.1"/>
</dbReference>
<evidence type="ECO:0000256" key="2">
    <source>
        <dbReference type="ARBA" id="ARBA00005417"/>
    </source>
</evidence>
<feature type="domain" description="ABC transporter" evidence="9">
    <location>
        <begin position="7"/>
        <end position="249"/>
    </location>
</feature>
<dbReference type="InterPro" id="IPR017871">
    <property type="entry name" value="ABC_transporter-like_CS"/>
</dbReference>
<reference evidence="10 11" key="1">
    <citation type="submission" date="2023-05" db="EMBL/GenBank/DDBJ databases">
        <title>Draft genome sequence of Streptomyces sp. B-S-A6 isolated from a cave soil in Thailand.</title>
        <authorList>
            <person name="Chamroensaksri N."/>
            <person name="Muangham S."/>
        </authorList>
    </citation>
    <scope>NUCLEOTIDE SEQUENCE [LARGE SCALE GENOMIC DNA]</scope>
    <source>
        <strain evidence="10 11">B-S-A6</strain>
    </source>
</reference>
<evidence type="ECO:0000313" key="11">
    <source>
        <dbReference type="Proteomes" id="UP001223978"/>
    </source>
</evidence>
<dbReference type="Proteomes" id="UP001223978">
    <property type="component" value="Unassembled WGS sequence"/>
</dbReference>
<evidence type="ECO:0000256" key="5">
    <source>
        <dbReference type="ARBA" id="ARBA00022741"/>
    </source>
</evidence>
<keyword evidence="5" id="KW-0547">Nucleotide-binding</keyword>
<evidence type="ECO:0000313" key="10">
    <source>
        <dbReference type="EMBL" id="MDI3403297.1"/>
    </source>
</evidence>
<organism evidence="10 11">
    <name type="scientific">Streptomyces cavernicola</name>
    <dbReference type="NCBI Taxonomy" id="3043613"/>
    <lineage>
        <taxon>Bacteria</taxon>
        <taxon>Bacillati</taxon>
        <taxon>Actinomycetota</taxon>
        <taxon>Actinomycetes</taxon>
        <taxon>Kitasatosporales</taxon>
        <taxon>Streptomycetaceae</taxon>
        <taxon>Streptomyces</taxon>
    </lineage>
</organism>
<dbReference type="InterPro" id="IPR003439">
    <property type="entry name" value="ABC_transporter-like_ATP-bd"/>
</dbReference>
<dbReference type="PROSITE" id="PS50893">
    <property type="entry name" value="ABC_TRANSPORTER_2"/>
    <property type="match status" value="2"/>
</dbReference>
<name>A0ABT6S5G8_9ACTN</name>
<evidence type="ECO:0000259" key="9">
    <source>
        <dbReference type="PROSITE" id="PS50893"/>
    </source>
</evidence>
<accession>A0ABT6S5G8</accession>
<dbReference type="SUPFAM" id="SSF52540">
    <property type="entry name" value="P-loop containing nucleoside triphosphate hydrolases"/>
    <property type="match status" value="2"/>
</dbReference>
<dbReference type="Gene3D" id="3.40.50.300">
    <property type="entry name" value="P-loop containing nucleotide triphosphate hydrolases"/>
    <property type="match status" value="2"/>
</dbReference>
<proteinExistence type="inferred from homology"/>
<evidence type="ECO:0000256" key="3">
    <source>
        <dbReference type="ARBA" id="ARBA00022448"/>
    </source>
</evidence>
<keyword evidence="4" id="KW-1003">Cell membrane</keyword>